<organism evidence="5 6">
    <name type="scientific">Flexibacter flexilis DSM 6793</name>
    <dbReference type="NCBI Taxonomy" id="927664"/>
    <lineage>
        <taxon>Bacteria</taxon>
        <taxon>Pseudomonadati</taxon>
        <taxon>Bacteroidota</taxon>
        <taxon>Cytophagia</taxon>
        <taxon>Cytophagales</taxon>
        <taxon>Flexibacteraceae</taxon>
        <taxon>Flexibacter</taxon>
    </lineage>
</organism>
<evidence type="ECO:0000256" key="3">
    <source>
        <dbReference type="ARBA" id="ARBA00022679"/>
    </source>
</evidence>
<dbReference type="AlphaFoldDB" id="A0A1I1DCM4"/>
<dbReference type="SUPFAM" id="SSF53335">
    <property type="entry name" value="S-adenosyl-L-methionine-dependent methyltransferases"/>
    <property type="match status" value="1"/>
</dbReference>
<dbReference type="PANTHER" id="PTHR32183:SF11">
    <property type="entry name" value="THIOL METHYLTRANSFERASE 2-RELATED"/>
    <property type="match status" value="1"/>
</dbReference>
<keyword evidence="3 5" id="KW-0808">Transferase</keyword>
<dbReference type="Proteomes" id="UP000199514">
    <property type="component" value="Unassembled WGS sequence"/>
</dbReference>
<keyword evidence="6" id="KW-1185">Reference proteome</keyword>
<dbReference type="GO" id="GO:0032259">
    <property type="term" value="P:methylation"/>
    <property type="evidence" value="ECO:0007669"/>
    <property type="project" value="UniProtKB-KW"/>
</dbReference>
<dbReference type="STRING" id="927664.SAMN05421780_10124"/>
<dbReference type="Pfam" id="PF05724">
    <property type="entry name" value="TPMT"/>
    <property type="match status" value="1"/>
</dbReference>
<dbReference type="CDD" id="cd02440">
    <property type="entry name" value="AdoMet_MTases"/>
    <property type="match status" value="1"/>
</dbReference>
<evidence type="ECO:0000313" key="5">
    <source>
        <dbReference type="EMBL" id="SFB70838.1"/>
    </source>
</evidence>
<dbReference type="RefSeq" id="WP_091505511.1">
    <property type="nucleotide sequence ID" value="NZ_FOLE01000001.1"/>
</dbReference>
<evidence type="ECO:0000313" key="6">
    <source>
        <dbReference type="Proteomes" id="UP000199514"/>
    </source>
</evidence>
<evidence type="ECO:0000256" key="2">
    <source>
        <dbReference type="ARBA" id="ARBA00022603"/>
    </source>
</evidence>
<name>A0A1I1DCM4_9BACT</name>
<dbReference type="PROSITE" id="PS51585">
    <property type="entry name" value="SAM_MT_TPMT"/>
    <property type="match status" value="1"/>
</dbReference>
<evidence type="ECO:0000256" key="1">
    <source>
        <dbReference type="ARBA" id="ARBA00022553"/>
    </source>
</evidence>
<evidence type="ECO:0000256" key="4">
    <source>
        <dbReference type="ARBA" id="ARBA00022691"/>
    </source>
</evidence>
<sequence length="203" mass="23172">MDTIAQLLENPRQYWQQRYQCAQTGWDMGEVSPPLKAYFDSITQKDIRILIPGCGNGYEADYLLSQGFTNVTMLDIAPEPIARLTQTLAPYVGKELQLIEGDFFELNQTFDLIVEQTFFCALPPVLREKYAQKMPQLLANEDSRLVGVMFNDSLNTTEPPFGGFADEYRSLLGEYMNIYKMELCANSHTARQGRELFVEIGKK</sequence>
<keyword evidence="1" id="KW-0597">Phosphoprotein</keyword>
<keyword evidence="2 5" id="KW-0489">Methyltransferase</keyword>
<dbReference type="EMBL" id="FOLE01000001">
    <property type="protein sequence ID" value="SFB70838.1"/>
    <property type="molecule type" value="Genomic_DNA"/>
</dbReference>
<dbReference type="InterPro" id="IPR029063">
    <property type="entry name" value="SAM-dependent_MTases_sf"/>
</dbReference>
<protein>
    <submittedName>
        <fullName evidence="5">Thiopurine S-methyltransferase (TPMT)</fullName>
    </submittedName>
</protein>
<reference evidence="5 6" key="1">
    <citation type="submission" date="2016-10" db="EMBL/GenBank/DDBJ databases">
        <authorList>
            <person name="de Groot N.N."/>
        </authorList>
    </citation>
    <scope>NUCLEOTIDE SEQUENCE [LARGE SCALE GENOMIC DNA]</scope>
    <source>
        <strain evidence="5 6">DSM 6793</strain>
    </source>
</reference>
<proteinExistence type="predicted"/>
<dbReference type="Gene3D" id="3.40.50.150">
    <property type="entry name" value="Vaccinia Virus protein VP39"/>
    <property type="match status" value="1"/>
</dbReference>
<dbReference type="OrthoDB" id="9778208at2"/>
<keyword evidence="4" id="KW-0949">S-adenosyl-L-methionine</keyword>
<dbReference type="GO" id="GO:0008757">
    <property type="term" value="F:S-adenosylmethionine-dependent methyltransferase activity"/>
    <property type="evidence" value="ECO:0007669"/>
    <property type="project" value="InterPro"/>
</dbReference>
<dbReference type="InterPro" id="IPR008854">
    <property type="entry name" value="TPMT"/>
</dbReference>
<accession>A0A1I1DCM4</accession>
<gene>
    <name evidence="5" type="ORF">SAMN05421780_10124</name>
</gene>
<dbReference type="PANTHER" id="PTHR32183">
    <property type="match status" value="1"/>
</dbReference>